<organism evidence="2 3">
    <name type="scientific">Arachis hypogaea</name>
    <name type="common">Peanut</name>
    <dbReference type="NCBI Taxonomy" id="3818"/>
    <lineage>
        <taxon>Eukaryota</taxon>
        <taxon>Viridiplantae</taxon>
        <taxon>Streptophyta</taxon>
        <taxon>Embryophyta</taxon>
        <taxon>Tracheophyta</taxon>
        <taxon>Spermatophyta</taxon>
        <taxon>Magnoliopsida</taxon>
        <taxon>eudicotyledons</taxon>
        <taxon>Gunneridae</taxon>
        <taxon>Pentapetalae</taxon>
        <taxon>rosids</taxon>
        <taxon>fabids</taxon>
        <taxon>Fabales</taxon>
        <taxon>Fabaceae</taxon>
        <taxon>Papilionoideae</taxon>
        <taxon>50 kb inversion clade</taxon>
        <taxon>dalbergioids sensu lato</taxon>
        <taxon>Dalbergieae</taxon>
        <taxon>Pterocarpus clade</taxon>
        <taxon>Arachis</taxon>
    </lineage>
</organism>
<dbReference type="Proteomes" id="UP000289738">
    <property type="component" value="Chromosome B02"/>
</dbReference>
<evidence type="ECO:0000259" key="1">
    <source>
        <dbReference type="Pfam" id="PF03101"/>
    </source>
</evidence>
<dbReference type="Pfam" id="PF03101">
    <property type="entry name" value="FAR1"/>
    <property type="match status" value="1"/>
</dbReference>
<accession>A0A445AHZ1</accession>
<dbReference type="PANTHER" id="PTHR46328">
    <property type="entry name" value="FAR-RED IMPAIRED RESPONSIVE (FAR1) FAMILY PROTEIN-RELATED"/>
    <property type="match status" value="1"/>
</dbReference>
<sequence length="187" mass="21303">MDVDSEPLSSQDNVKDCMMTGVEENVNCICDCGVNTYNLYVSYARCVGFRVRKGDTLCGKDGTQRRRQFFCNKEGKKREHRPLTRTGCEAMLAVYFDTKTSTWRVKKLVEKHNHDLMVYGDPILTIGVEALELCAANFYTKEILGKIKMEIQGVVALDIINEKNISTIIVLKVKECKKEATYIQRTL</sequence>
<evidence type="ECO:0000313" key="3">
    <source>
        <dbReference type="Proteomes" id="UP000289738"/>
    </source>
</evidence>
<reference evidence="2 3" key="1">
    <citation type="submission" date="2019-01" db="EMBL/GenBank/DDBJ databases">
        <title>Sequencing of cultivated peanut Arachis hypogaea provides insights into genome evolution and oil improvement.</title>
        <authorList>
            <person name="Chen X."/>
        </authorList>
    </citation>
    <scope>NUCLEOTIDE SEQUENCE [LARGE SCALE GENOMIC DNA]</scope>
    <source>
        <strain evidence="3">cv. Fuhuasheng</strain>
        <tissue evidence="2">Leaves</tissue>
    </source>
</reference>
<gene>
    <name evidence="2" type="ORF">Ahy_B02g060197</name>
</gene>
<dbReference type="EMBL" id="SDMP01000012">
    <property type="protein sequence ID" value="RYR26051.1"/>
    <property type="molecule type" value="Genomic_DNA"/>
</dbReference>
<dbReference type="PANTHER" id="PTHR46328:SF27">
    <property type="entry name" value="OS12G0287500 PROTEIN"/>
    <property type="match status" value="1"/>
</dbReference>
<dbReference type="STRING" id="3818.A0A445AHZ1"/>
<evidence type="ECO:0000313" key="2">
    <source>
        <dbReference type="EMBL" id="RYR26051.1"/>
    </source>
</evidence>
<feature type="domain" description="FAR1" evidence="1">
    <location>
        <begin position="39"/>
        <end position="117"/>
    </location>
</feature>
<comment type="caution">
    <text evidence="2">The sequence shown here is derived from an EMBL/GenBank/DDBJ whole genome shotgun (WGS) entry which is preliminary data.</text>
</comment>
<keyword evidence="3" id="KW-1185">Reference proteome</keyword>
<name>A0A445AHZ1_ARAHY</name>
<dbReference type="InterPro" id="IPR004330">
    <property type="entry name" value="FAR1_DNA_bnd_dom"/>
</dbReference>
<dbReference type="AlphaFoldDB" id="A0A445AHZ1"/>
<protein>
    <recommendedName>
        <fullName evidence="1">FAR1 domain-containing protein</fullName>
    </recommendedName>
</protein>
<proteinExistence type="predicted"/>